<accession>A0A067N6B1</accession>
<dbReference type="Proteomes" id="UP000027195">
    <property type="component" value="Unassembled WGS sequence"/>
</dbReference>
<sequence>MDLRRNDNMAPAKVIEFLALRNGPSQSPMLSQIKGHIELVYSAEVYAKIKSYGFTVTRVEHESPSDSDF</sequence>
<dbReference type="InParanoid" id="A0A067N6B1"/>
<dbReference type="AlphaFoldDB" id="A0A067N6B1"/>
<proteinExistence type="predicted"/>
<gene>
    <name evidence="1" type="ORF">BOTBODRAFT_445314</name>
</gene>
<evidence type="ECO:0000313" key="1">
    <source>
        <dbReference type="EMBL" id="KDQ19677.1"/>
    </source>
</evidence>
<keyword evidence="2" id="KW-1185">Reference proteome</keyword>
<organism evidence="1 2">
    <name type="scientific">Botryobasidium botryosum (strain FD-172 SS1)</name>
    <dbReference type="NCBI Taxonomy" id="930990"/>
    <lineage>
        <taxon>Eukaryota</taxon>
        <taxon>Fungi</taxon>
        <taxon>Dikarya</taxon>
        <taxon>Basidiomycota</taxon>
        <taxon>Agaricomycotina</taxon>
        <taxon>Agaricomycetes</taxon>
        <taxon>Cantharellales</taxon>
        <taxon>Botryobasidiaceae</taxon>
        <taxon>Botryobasidium</taxon>
    </lineage>
</organism>
<evidence type="ECO:0000313" key="2">
    <source>
        <dbReference type="Proteomes" id="UP000027195"/>
    </source>
</evidence>
<name>A0A067N6B1_BOTB1</name>
<protein>
    <submittedName>
        <fullName evidence="1">Uncharacterized protein</fullName>
    </submittedName>
</protein>
<dbReference type="EMBL" id="KL198019">
    <property type="protein sequence ID" value="KDQ19677.1"/>
    <property type="molecule type" value="Genomic_DNA"/>
</dbReference>
<reference evidence="2" key="1">
    <citation type="journal article" date="2014" name="Proc. Natl. Acad. Sci. U.S.A.">
        <title>Extensive sampling of basidiomycete genomes demonstrates inadequacy of the white-rot/brown-rot paradigm for wood decay fungi.</title>
        <authorList>
            <person name="Riley R."/>
            <person name="Salamov A.A."/>
            <person name="Brown D.W."/>
            <person name="Nagy L.G."/>
            <person name="Floudas D."/>
            <person name="Held B.W."/>
            <person name="Levasseur A."/>
            <person name="Lombard V."/>
            <person name="Morin E."/>
            <person name="Otillar R."/>
            <person name="Lindquist E.A."/>
            <person name="Sun H."/>
            <person name="LaButti K.M."/>
            <person name="Schmutz J."/>
            <person name="Jabbour D."/>
            <person name="Luo H."/>
            <person name="Baker S.E."/>
            <person name="Pisabarro A.G."/>
            <person name="Walton J.D."/>
            <person name="Blanchette R.A."/>
            <person name="Henrissat B."/>
            <person name="Martin F."/>
            <person name="Cullen D."/>
            <person name="Hibbett D.S."/>
            <person name="Grigoriev I.V."/>
        </authorList>
    </citation>
    <scope>NUCLEOTIDE SEQUENCE [LARGE SCALE GENOMIC DNA]</scope>
    <source>
        <strain evidence="2">FD-172 SS1</strain>
    </source>
</reference>
<dbReference type="HOGENOM" id="CLU_2775607_0_0_1"/>